<dbReference type="Proteomes" id="UP000233365">
    <property type="component" value="Unassembled WGS sequence"/>
</dbReference>
<evidence type="ECO:0000313" key="2">
    <source>
        <dbReference type="Proteomes" id="UP000233365"/>
    </source>
</evidence>
<dbReference type="EMBL" id="PGTS01000002">
    <property type="protein sequence ID" value="PKR50915.1"/>
    <property type="molecule type" value="Genomic_DNA"/>
</dbReference>
<organism evidence="1 2">
    <name type="scientific">Thalassospira povalilytica</name>
    <dbReference type="NCBI Taxonomy" id="732237"/>
    <lineage>
        <taxon>Bacteria</taxon>
        <taxon>Pseudomonadati</taxon>
        <taxon>Pseudomonadota</taxon>
        <taxon>Alphaproteobacteria</taxon>
        <taxon>Rhodospirillales</taxon>
        <taxon>Thalassospiraceae</taxon>
        <taxon>Thalassospira</taxon>
    </lineage>
</organism>
<sequence>MLAGCQTVEADAGRSATVVTRADTSEILDSGKIKDVPEKPLEVTAVVNVYDNLVTYPMPLWVNPDSPTDIIKESKHFRDQKGPSFVLEQIPADQDFENWKQIYVVSGLYIGRDIPISKVINTYLSGFRQACMKRDVKFYQVKSPENTIVAFCEKFYSATGLQGTMKDHGEVMVRRHFMSGGAIISVTYEWRGPAFNYADDSTWPVSEAEIKKVLKRFETISVSHVGKVSG</sequence>
<evidence type="ECO:0000313" key="1">
    <source>
        <dbReference type="EMBL" id="PKR50915.1"/>
    </source>
</evidence>
<keyword evidence="2" id="KW-1185">Reference proteome</keyword>
<comment type="caution">
    <text evidence="1">The sequence shown here is derived from an EMBL/GenBank/DDBJ whole genome shotgun (WGS) entry which is preliminary data.</text>
</comment>
<accession>A0ABX4RB23</accession>
<protein>
    <submittedName>
        <fullName evidence="1">Uncharacterized protein</fullName>
    </submittedName>
</protein>
<name>A0ABX4RB23_9PROT</name>
<reference evidence="1 2" key="1">
    <citation type="submission" date="2017-11" db="EMBL/GenBank/DDBJ databases">
        <title>Biodiversity and function of Thalassospira species in the particle-attached aromatic-hydrocarbon-degrading consortia from the surface seawater of the China South Sea.</title>
        <authorList>
            <person name="Dong C."/>
            <person name="Liu R."/>
            <person name="Shao Z."/>
        </authorList>
    </citation>
    <scope>NUCLEOTIDE SEQUENCE [LARGE SCALE GENOMIC DNA]</scope>
    <source>
        <strain evidence="1 2">139Z-12</strain>
    </source>
</reference>
<proteinExistence type="predicted"/>
<gene>
    <name evidence="1" type="ORF">CU041_05010</name>
</gene>